<accession>A0A5C3Q4R8</accession>
<proteinExistence type="predicted"/>
<dbReference type="OrthoDB" id="37659at2759"/>
<dbReference type="EMBL" id="ML178911">
    <property type="protein sequence ID" value="TFK95188.1"/>
    <property type="molecule type" value="Genomic_DNA"/>
</dbReference>
<keyword evidence="2" id="KW-1185">Reference proteome</keyword>
<protein>
    <submittedName>
        <fullName evidence="1">Uncharacterized protein</fullName>
    </submittedName>
</protein>
<dbReference type="Pfam" id="PF21858">
    <property type="entry name" value="DUF6914"/>
    <property type="match status" value="1"/>
</dbReference>
<sequence>MPNILAIAQYERAGAADGDEHWCLVAVSTAGQTTQTFEIIGGTHDYAYSTKEVKILRSTSLCGGCAVGEFQEDGIQWLTTRLSEVPITHNNGEWNCRNWVVDAVRELQLDQRERPAEARVKINPEFSQRAILAELKEERESAKRATTISSRDY</sequence>
<name>A0A5C3Q4R8_9AGAR</name>
<evidence type="ECO:0000313" key="2">
    <source>
        <dbReference type="Proteomes" id="UP000305067"/>
    </source>
</evidence>
<dbReference type="Proteomes" id="UP000305067">
    <property type="component" value="Unassembled WGS sequence"/>
</dbReference>
<gene>
    <name evidence="1" type="ORF">BDV98DRAFT_440522</name>
</gene>
<dbReference type="AlphaFoldDB" id="A0A5C3Q4R8"/>
<reference evidence="1 2" key="1">
    <citation type="journal article" date="2019" name="Nat. Ecol. Evol.">
        <title>Megaphylogeny resolves global patterns of mushroom evolution.</title>
        <authorList>
            <person name="Varga T."/>
            <person name="Krizsan K."/>
            <person name="Foldi C."/>
            <person name="Dima B."/>
            <person name="Sanchez-Garcia M."/>
            <person name="Sanchez-Ramirez S."/>
            <person name="Szollosi G.J."/>
            <person name="Szarkandi J.G."/>
            <person name="Papp V."/>
            <person name="Albert L."/>
            <person name="Andreopoulos W."/>
            <person name="Angelini C."/>
            <person name="Antonin V."/>
            <person name="Barry K.W."/>
            <person name="Bougher N.L."/>
            <person name="Buchanan P."/>
            <person name="Buyck B."/>
            <person name="Bense V."/>
            <person name="Catcheside P."/>
            <person name="Chovatia M."/>
            <person name="Cooper J."/>
            <person name="Damon W."/>
            <person name="Desjardin D."/>
            <person name="Finy P."/>
            <person name="Geml J."/>
            <person name="Haridas S."/>
            <person name="Hughes K."/>
            <person name="Justo A."/>
            <person name="Karasinski D."/>
            <person name="Kautmanova I."/>
            <person name="Kiss B."/>
            <person name="Kocsube S."/>
            <person name="Kotiranta H."/>
            <person name="LaButti K.M."/>
            <person name="Lechner B.E."/>
            <person name="Liimatainen K."/>
            <person name="Lipzen A."/>
            <person name="Lukacs Z."/>
            <person name="Mihaltcheva S."/>
            <person name="Morgado L.N."/>
            <person name="Niskanen T."/>
            <person name="Noordeloos M.E."/>
            <person name="Ohm R.A."/>
            <person name="Ortiz-Santana B."/>
            <person name="Ovrebo C."/>
            <person name="Racz N."/>
            <person name="Riley R."/>
            <person name="Savchenko A."/>
            <person name="Shiryaev A."/>
            <person name="Soop K."/>
            <person name="Spirin V."/>
            <person name="Szebenyi C."/>
            <person name="Tomsovsky M."/>
            <person name="Tulloss R.E."/>
            <person name="Uehling J."/>
            <person name="Grigoriev I.V."/>
            <person name="Vagvolgyi C."/>
            <person name="Papp T."/>
            <person name="Martin F.M."/>
            <person name="Miettinen O."/>
            <person name="Hibbett D.S."/>
            <person name="Nagy L.G."/>
        </authorList>
    </citation>
    <scope>NUCLEOTIDE SEQUENCE [LARGE SCALE GENOMIC DNA]</scope>
    <source>
        <strain evidence="1 2">CBS 309.79</strain>
    </source>
</reference>
<dbReference type="InterPro" id="IPR054208">
    <property type="entry name" value="DUF6914"/>
</dbReference>
<evidence type="ECO:0000313" key="1">
    <source>
        <dbReference type="EMBL" id="TFK95188.1"/>
    </source>
</evidence>
<organism evidence="1 2">
    <name type="scientific">Pterulicium gracile</name>
    <dbReference type="NCBI Taxonomy" id="1884261"/>
    <lineage>
        <taxon>Eukaryota</taxon>
        <taxon>Fungi</taxon>
        <taxon>Dikarya</taxon>
        <taxon>Basidiomycota</taxon>
        <taxon>Agaricomycotina</taxon>
        <taxon>Agaricomycetes</taxon>
        <taxon>Agaricomycetidae</taxon>
        <taxon>Agaricales</taxon>
        <taxon>Pleurotineae</taxon>
        <taxon>Pterulaceae</taxon>
        <taxon>Pterulicium</taxon>
    </lineage>
</organism>